<evidence type="ECO:0000256" key="2">
    <source>
        <dbReference type="ARBA" id="ARBA00023315"/>
    </source>
</evidence>
<evidence type="ECO:0000313" key="4">
    <source>
        <dbReference type="EMBL" id="QLG88797.1"/>
    </source>
</evidence>
<evidence type="ECO:0000313" key="5">
    <source>
        <dbReference type="Proteomes" id="UP000509597"/>
    </source>
</evidence>
<dbReference type="Gene3D" id="3.40.630.30">
    <property type="match status" value="1"/>
</dbReference>
<keyword evidence="2" id="KW-0012">Acyltransferase</keyword>
<dbReference type="CDD" id="cd04301">
    <property type="entry name" value="NAT_SF"/>
    <property type="match status" value="1"/>
</dbReference>
<evidence type="ECO:0000256" key="1">
    <source>
        <dbReference type="ARBA" id="ARBA00022679"/>
    </source>
</evidence>
<dbReference type="PROSITE" id="PS51186">
    <property type="entry name" value="GNAT"/>
    <property type="match status" value="1"/>
</dbReference>
<dbReference type="SUPFAM" id="SSF55729">
    <property type="entry name" value="Acyl-CoA N-acyltransferases (Nat)"/>
    <property type="match status" value="1"/>
</dbReference>
<dbReference type="PANTHER" id="PTHR43877:SF1">
    <property type="entry name" value="ACETYLTRANSFERASE"/>
    <property type="match status" value="1"/>
</dbReference>
<reference evidence="4 5" key="1">
    <citation type="submission" date="2020-07" db="EMBL/GenBank/DDBJ databases">
        <title>Complete genome sequence of Chitinibacter sp. 2T18.</title>
        <authorList>
            <person name="Bae J.-W."/>
            <person name="Choi J.-W."/>
        </authorList>
    </citation>
    <scope>NUCLEOTIDE SEQUENCE [LARGE SCALE GENOMIC DNA]</scope>
    <source>
        <strain evidence="4 5">2T18</strain>
    </source>
</reference>
<accession>A0A7H9BJE6</accession>
<dbReference type="Proteomes" id="UP000509597">
    <property type="component" value="Chromosome"/>
</dbReference>
<dbReference type="GO" id="GO:0016747">
    <property type="term" value="F:acyltransferase activity, transferring groups other than amino-acyl groups"/>
    <property type="evidence" value="ECO:0007669"/>
    <property type="project" value="InterPro"/>
</dbReference>
<protein>
    <submittedName>
        <fullName evidence="4">GNAT family N-acetyltransferase</fullName>
    </submittedName>
</protein>
<keyword evidence="5" id="KW-1185">Reference proteome</keyword>
<feature type="domain" description="N-acetyltransferase" evidence="3">
    <location>
        <begin position="4"/>
        <end position="158"/>
    </location>
</feature>
<keyword evidence="1 4" id="KW-0808">Transferase</keyword>
<dbReference type="AlphaFoldDB" id="A0A7H9BJE6"/>
<dbReference type="KEGG" id="chiz:HQ393_11450"/>
<organism evidence="4 5">
    <name type="scientific">Chitinibacter bivalviorum</name>
    <dbReference type="NCBI Taxonomy" id="2739434"/>
    <lineage>
        <taxon>Bacteria</taxon>
        <taxon>Pseudomonadati</taxon>
        <taxon>Pseudomonadota</taxon>
        <taxon>Betaproteobacteria</taxon>
        <taxon>Neisseriales</taxon>
        <taxon>Chitinibacteraceae</taxon>
        <taxon>Chitinibacter</taxon>
    </lineage>
</organism>
<dbReference type="InterPro" id="IPR000182">
    <property type="entry name" value="GNAT_dom"/>
</dbReference>
<dbReference type="InterPro" id="IPR016181">
    <property type="entry name" value="Acyl_CoA_acyltransferase"/>
</dbReference>
<proteinExistence type="predicted"/>
<sequence length="162" mass="18111">MNDYQIRRAESKDAPILAVLAIQVWLDTYTKGVTGSHAEYVLAEFTPERMLTLIAENTVWVAACDETLLGFAVLNEQQTSEHGAELSTLYVQSRMQKKGVGHALFAAVRAQCPKFWVSAYHANHNAIAFYLRQGMQQVGICDFMLGKERHENMVFAIGGVDE</sequence>
<dbReference type="EMBL" id="CP058627">
    <property type="protein sequence ID" value="QLG88797.1"/>
    <property type="molecule type" value="Genomic_DNA"/>
</dbReference>
<dbReference type="PANTHER" id="PTHR43877">
    <property type="entry name" value="AMINOALKYLPHOSPHONATE N-ACETYLTRANSFERASE-RELATED-RELATED"/>
    <property type="match status" value="1"/>
</dbReference>
<name>A0A7H9BJE6_9NEIS</name>
<evidence type="ECO:0000259" key="3">
    <source>
        <dbReference type="PROSITE" id="PS51186"/>
    </source>
</evidence>
<dbReference type="Pfam" id="PF00583">
    <property type="entry name" value="Acetyltransf_1"/>
    <property type="match status" value="1"/>
</dbReference>
<dbReference type="RefSeq" id="WP_179355300.1">
    <property type="nucleotide sequence ID" value="NZ_CP058627.1"/>
</dbReference>
<gene>
    <name evidence="4" type="ORF">HQ393_11450</name>
</gene>
<dbReference type="InterPro" id="IPR050832">
    <property type="entry name" value="Bact_Acetyltransf"/>
</dbReference>